<dbReference type="EMBL" id="HACG01004810">
    <property type="protein sequence ID" value="CEK51675.1"/>
    <property type="molecule type" value="Transcribed_RNA"/>
</dbReference>
<gene>
    <name evidence="1" type="primary">ORF14060</name>
</gene>
<accession>A0A0B6Y884</accession>
<sequence>TYQCILPKYINTVQYSVAELIPMLSLYQCCVNLLAPYGYWLCRYHQTWSIGISGVCTDLLERWSVQLLTWKFFRQLMVLR</sequence>
<proteinExistence type="predicted"/>
<organism evidence="1">
    <name type="scientific">Arion vulgaris</name>
    <dbReference type="NCBI Taxonomy" id="1028688"/>
    <lineage>
        <taxon>Eukaryota</taxon>
        <taxon>Metazoa</taxon>
        <taxon>Spiralia</taxon>
        <taxon>Lophotrochozoa</taxon>
        <taxon>Mollusca</taxon>
        <taxon>Gastropoda</taxon>
        <taxon>Heterobranchia</taxon>
        <taxon>Euthyneura</taxon>
        <taxon>Panpulmonata</taxon>
        <taxon>Eupulmonata</taxon>
        <taxon>Stylommatophora</taxon>
        <taxon>Helicina</taxon>
        <taxon>Arionoidea</taxon>
        <taxon>Arionidae</taxon>
        <taxon>Arion</taxon>
    </lineage>
</organism>
<reference evidence="1" key="1">
    <citation type="submission" date="2014-12" db="EMBL/GenBank/DDBJ databases">
        <title>Insight into the proteome of Arion vulgaris.</title>
        <authorList>
            <person name="Aradska J."/>
            <person name="Bulat T."/>
            <person name="Smidak R."/>
            <person name="Sarate P."/>
            <person name="Gangsoo J."/>
            <person name="Sialana F."/>
            <person name="Bilban M."/>
            <person name="Lubec G."/>
        </authorList>
    </citation>
    <scope>NUCLEOTIDE SEQUENCE</scope>
    <source>
        <tissue evidence="1">Skin</tissue>
    </source>
</reference>
<evidence type="ECO:0000313" key="1">
    <source>
        <dbReference type="EMBL" id="CEK51675.1"/>
    </source>
</evidence>
<protein>
    <submittedName>
        <fullName evidence="1">Uncharacterized protein</fullName>
    </submittedName>
</protein>
<dbReference type="AlphaFoldDB" id="A0A0B6Y884"/>
<name>A0A0B6Y884_9EUPU</name>
<feature type="non-terminal residue" evidence="1">
    <location>
        <position position="1"/>
    </location>
</feature>